<feature type="domain" description="DEAD-box RNA helicase Q" evidence="5">
    <location>
        <begin position="78"/>
        <end position="106"/>
    </location>
</feature>
<evidence type="ECO:0000313" key="6">
    <source>
        <dbReference type="EMBL" id="JAT76278.1"/>
    </source>
</evidence>
<evidence type="ECO:0000256" key="4">
    <source>
        <dbReference type="SAM" id="MobiDB-lite"/>
    </source>
</evidence>
<feature type="compositionally biased region" description="Low complexity" evidence="4">
    <location>
        <begin position="182"/>
        <end position="196"/>
    </location>
</feature>
<gene>
    <name evidence="6" type="ORF">g.12748</name>
</gene>
<dbReference type="GO" id="GO:0005524">
    <property type="term" value="F:ATP binding"/>
    <property type="evidence" value="ECO:0007669"/>
    <property type="project" value="UniProtKB-KW"/>
</dbReference>
<sequence length="386" mass="39588">MFCAAVARVSVFGGTPAWAYRRAIVATRCIRACRRTPSNIAHRLARSGTNHAGPISAASTSDAGSSPAAESLFAPAGTTFAGLGLSPGICDALAASGFHQPTAVQVPCMYMMVWWLDGLRAGRPRSLHHSTASKRPYHPHIQENMHALPPHCPSPLQGPRRPCPAGRLGCGAGRGDGKWEDAGLPGPTAGPRAGAPSLRRPTLYPGPLPQRRAVRPGGGGGRGAPPLRAPALDGVLPHAAAAHAATAGAGHAGVTGHRPGRRSGRGLDARRAASLGALRRAGRGRYAAGGQLRPRHRGGAGGAAGGGSARRRRARLCAAGDGRGGVPGPASPPQAERLRRRCGGHGQGRVHAPLVPDLTPTHRGALGQLAQAVRLCGRHNARGWQV</sequence>
<reference evidence="6" key="1">
    <citation type="submission" date="2015-08" db="EMBL/GenBank/DDBJ databases">
        <authorList>
            <person name="Babu N.S."/>
            <person name="Beckwith C.J."/>
            <person name="Beseler K.G."/>
            <person name="Brison A."/>
            <person name="Carone J.V."/>
            <person name="Caskin T.P."/>
            <person name="Diamond M."/>
            <person name="Durham M.E."/>
            <person name="Foxe J.M."/>
            <person name="Go M."/>
            <person name="Henderson B.A."/>
            <person name="Jones I.B."/>
            <person name="McGettigan J.A."/>
            <person name="Micheletti S.J."/>
            <person name="Nasrallah M.E."/>
            <person name="Ortiz D."/>
            <person name="Piller C.R."/>
            <person name="Privatt S.R."/>
            <person name="Schneider S.L."/>
            <person name="Sharp S."/>
            <person name="Smith T.C."/>
            <person name="Stanton J.D."/>
            <person name="Ullery H.E."/>
            <person name="Wilson R.J."/>
            <person name="Serrano M.G."/>
            <person name="Buck G."/>
            <person name="Lee V."/>
            <person name="Wang Y."/>
            <person name="Carvalho R."/>
            <person name="Voegtly L."/>
            <person name="Shi R."/>
            <person name="Duckworth R."/>
            <person name="Johnson A."/>
            <person name="Loviza R."/>
            <person name="Walstead R."/>
            <person name="Shah Z."/>
            <person name="Kiflezghi M."/>
            <person name="Wade K."/>
            <person name="Ball S.L."/>
            <person name="Bradley K.W."/>
            <person name="Asai D.J."/>
            <person name="Bowman C.A."/>
            <person name="Russell D.A."/>
            <person name="Pope W.H."/>
            <person name="Jacobs-Sera D."/>
            <person name="Hendrix R.W."/>
            <person name="Hatfull G.F."/>
        </authorList>
    </citation>
    <scope>NUCLEOTIDE SEQUENCE</scope>
</reference>
<dbReference type="EMBL" id="GDKF01002344">
    <property type="protein sequence ID" value="JAT76278.1"/>
    <property type="molecule type" value="Transcribed_RNA"/>
</dbReference>
<organism evidence="6">
    <name type="scientific">Auxenochlorella protothecoides</name>
    <name type="common">Green microalga</name>
    <name type="synonym">Chlorella protothecoides</name>
    <dbReference type="NCBI Taxonomy" id="3075"/>
    <lineage>
        <taxon>Eukaryota</taxon>
        <taxon>Viridiplantae</taxon>
        <taxon>Chlorophyta</taxon>
        <taxon>core chlorophytes</taxon>
        <taxon>Trebouxiophyceae</taxon>
        <taxon>Chlorellales</taxon>
        <taxon>Chlorellaceae</taxon>
        <taxon>Auxenochlorella</taxon>
    </lineage>
</organism>
<feature type="region of interest" description="Disordered" evidence="4">
    <location>
        <begin position="178"/>
        <end position="231"/>
    </location>
</feature>
<evidence type="ECO:0000256" key="3">
    <source>
        <dbReference type="PROSITE-ProRule" id="PRU00552"/>
    </source>
</evidence>
<dbReference type="InterPro" id="IPR014014">
    <property type="entry name" value="RNA_helicase_DEAD_Q_motif"/>
</dbReference>
<evidence type="ECO:0000256" key="2">
    <source>
        <dbReference type="ARBA" id="ARBA00022840"/>
    </source>
</evidence>
<keyword evidence="2" id="KW-0067">ATP-binding</keyword>
<proteinExistence type="predicted"/>
<evidence type="ECO:0000259" key="5">
    <source>
        <dbReference type="PROSITE" id="PS51195"/>
    </source>
</evidence>
<keyword evidence="1" id="KW-0547">Nucleotide-binding</keyword>
<accession>A0A1D2AAS6</accession>
<feature type="region of interest" description="Disordered" evidence="4">
    <location>
        <begin position="243"/>
        <end position="312"/>
    </location>
</feature>
<dbReference type="PROSITE" id="PS51195">
    <property type="entry name" value="Q_MOTIF"/>
    <property type="match status" value="1"/>
</dbReference>
<name>A0A1D2AAS6_AUXPR</name>
<dbReference type="GO" id="GO:0003724">
    <property type="term" value="F:RNA helicase activity"/>
    <property type="evidence" value="ECO:0007669"/>
    <property type="project" value="InterPro"/>
</dbReference>
<feature type="compositionally biased region" description="Low complexity" evidence="4">
    <location>
        <begin position="243"/>
        <end position="257"/>
    </location>
</feature>
<protein>
    <recommendedName>
        <fullName evidence="5">DEAD-box RNA helicase Q domain-containing protein</fullName>
    </recommendedName>
</protein>
<evidence type="ECO:0000256" key="1">
    <source>
        <dbReference type="ARBA" id="ARBA00022741"/>
    </source>
</evidence>
<feature type="short sequence motif" description="Q motif" evidence="3">
    <location>
        <begin position="78"/>
        <end position="106"/>
    </location>
</feature>
<feature type="compositionally biased region" description="Gly residues" evidence="4">
    <location>
        <begin position="299"/>
        <end position="308"/>
    </location>
</feature>
<dbReference type="AlphaFoldDB" id="A0A1D2AAS6"/>
<feature type="compositionally biased region" description="Low complexity" evidence="4">
    <location>
        <begin position="272"/>
        <end position="292"/>
    </location>
</feature>